<evidence type="ECO:0000313" key="2">
    <source>
        <dbReference type="Proteomes" id="UP000019112"/>
    </source>
</evidence>
<evidence type="ECO:0000313" key="1">
    <source>
        <dbReference type="EMBL" id="ETZ07330.1"/>
    </source>
</evidence>
<dbReference type="Proteomes" id="UP000019112">
    <property type="component" value="Unassembled WGS sequence"/>
</dbReference>
<organism evidence="1 2">
    <name type="scientific">Holospora obtusa F1</name>
    <dbReference type="NCBI Taxonomy" id="1399147"/>
    <lineage>
        <taxon>Bacteria</taxon>
        <taxon>Pseudomonadati</taxon>
        <taxon>Pseudomonadota</taxon>
        <taxon>Alphaproteobacteria</taxon>
        <taxon>Holosporales</taxon>
        <taxon>Holosporaceae</taxon>
        <taxon>Holospora</taxon>
    </lineage>
</organism>
<proteinExistence type="predicted"/>
<reference evidence="1 2" key="1">
    <citation type="journal article" date="2014" name="FEMS Microbiol. Lett.">
        <title>Draft genome sequences of three Holospora species (Holospora obtusa, Holospora undulata, and Holospora elegans), endonuclear symbiotic bacteria of the ciliate Paramecium caudatum.</title>
        <authorList>
            <person name="Dohra H."/>
            <person name="Tanaka K."/>
            <person name="Suzuki T."/>
            <person name="Fujishima M."/>
            <person name="Suzuki H."/>
        </authorList>
    </citation>
    <scope>NUCLEOTIDE SEQUENCE [LARGE SCALE GENOMIC DNA]</scope>
    <source>
        <strain evidence="1 2">F1</strain>
    </source>
</reference>
<dbReference type="AlphaFoldDB" id="W6THF3"/>
<keyword evidence="2" id="KW-1185">Reference proteome</keyword>
<protein>
    <submittedName>
        <fullName evidence="1">Uncharacterized protein</fullName>
    </submittedName>
</protein>
<comment type="caution">
    <text evidence="1">The sequence shown here is derived from an EMBL/GenBank/DDBJ whole genome shotgun (WGS) entry which is preliminary data.</text>
</comment>
<gene>
    <name evidence="1" type="ORF">P618_200473</name>
</gene>
<sequence length="561" mass="65896">MKLNFFLFSMFLTGISEISFGANEDFTSKKMIKTLTRGSWDEAHVQNVVEILTNHTLLSKIQDDQKNQIILISLEKIKKNSLNLPGIYDFFRDFLPIHAVSLFKNSTKRMVQLVKGLPMSVENYLGGPKNLQEIAYFLATQFVESKNTMRDVFDFFEELKNSDFFSNTVHKFISQDAINYGNVKLDTVLLSKMVSWLPYIKKSDLQIILEFMILKSQMKTETKKDAFSDASSEVQNKMILKMQDLDDKQFAITWEKLLRHWECGFRLCSPHVLYQLDKKKLERSGVFIGIFESIIKINCSKVRELCSAMIGRIFSQYKTKKVFNDDHMLVKMIMQTKDFSNSLEKIEVFTQSNRDFISNFLNKYPELKKISSFNNYFFKFALTRMNTKNVKIQINFENLKKNLNSNPKLTNFLEIYEACFTNLNEKGVTVKINFKGLKEELDSLKKTQDFSRTLTIYLNLIRLNPELRPEIDEEFYKGIISYLPYTKEKNLRCVLEFLLLKELEHNFLKQSENEQKEIVLKINELKKEDLSYISEKVHNFTLPVCENLLSLLKQKNLDFKE</sequence>
<dbReference type="RefSeq" id="WP_021827608.1">
    <property type="nucleotide sequence ID" value="NZ_AWTR02000049.1"/>
</dbReference>
<accession>W6THF3</accession>
<name>W6THF3_HOLOB</name>
<dbReference type="EMBL" id="AWTR02000049">
    <property type="protein sequence ID" value="ETZ07330.1"/>
    <property type="molecule type" value="Genomic_DNA"/>
</dbReference>